<feature type="binding site" evidence="6">
    <location>
        <begin position="95"/>
        <end position="98"/>
    </location>
    <ligand>
        <name>FMN</name>
        <dbReference type="ChEBI" id="CHEBI:58210"/>
    </ligand>
</feature>
<keyword evidence="9" id="KW-1185">Reference proteome</keyword>
<evidence type="ECO:0000256" key="1">
    <source>
        <dbReference type="ARBA" id="ARBA00022630"/>
    </source>
</evidence>
<name>A0ABP8PXS6_9GAMM</name>
<feature type="binding site" evidence="6">
    <location>
        <begin position="16"/>
        <end position="18"/>
    </location>
    <ligand>
        <name>FMN</name>
        <dbReference type="ChEBI" id="CHEBI:58210"/>
    </ligand>
</feature>
<organism evidence="8 9">
    <name type="scientific">Pseudaeromonas paramecii</name>
    <dbReference type="NCBI Taxonomy" id="2138166"/>
    <lineage>
        <taxon>Bacteria</taxon>
        <taxon>Pseudomonadati</taxon>
        <taxon>Pseudomonadota</taxon>
        <taxon>Gammaproteobacteria</taxon>
        <taxon>Aeromonadales</taxon>
        <taxon>Aeromonadaceae</taxon>
        <taxon>Pseudaeromonas</taxon>
    </lineage>
</organism>
<comment type="function">
    <text evidence="6">Also exhibits azoreductase activity. Catalyzes the reductive cleavage of the azo bond in aromatic azo compounds to the corresponding amines.</text>
</comment>
<comment type="catalytic activity">
    <reaction evidence="6">
        <text>2 a quinone + NADH + H(+) = 2 a 1,4-benzosemiquinone + NAD(+)</text>
        <dbReference type="Rhea" id="RHEA:65952"/>
        <dbReference type="ChEBI" id="CHEBI:15378"/>
        <dbReference type="ChEBI" id="CHEBI:57540"/>
        <dbReference type="ChEBI" id="CHEBI:57945"/>
        <dbReference type="ChEBI" id="CHEBI:132124"/>
        <dbReference type="ChEBI" id="CHEBI:134225"/>
    </reaction>
</comment>
<keyword evidence="3 6" id="KW-0560">Oxidoreductase</keyword>
<dbReference type="PANTHER" id="PTHR43741:SF2">
    <property type="entry name" value="FMN-DEPENDENT NADH:QUINONE OXIDOREDUCTASE"/>
    <property type="match status" value="1"/>
</dbReference>
<dbReference type="Proteomes" id="UP001501321">
    <property type="component" value="Unassembled WGS sequence"/>
</dbReference>
<feature type="binding site" evidence="6">
    <location>
        <begin position="139"/>
        <end position="142"/>
    </location>
    <ligand>
        <name>FMN</name>
        <dbReference type="ChEBI" id="CHEBI:58210"/>
    </ligand>
</feature>
<evidence type="ECO:0000256" key="4">
    <source>
        <dbReference type="ARBA" id="ARBA00023027"/>
    </source>
</evidence>
<proteinExistence type="inferred from homology"/>
<comment type="cofactor">
    <cofactor evidence="6">
        <name>FMN</name>
        <dbReference type="ChEBI" id="CHEBI:58210"/>
    </cofactor>
    <text evidence="6">Binds 1 FMN per subunit.</text>
</comment>
<evidence type="ECO:0000256" key="5">
    <source>
        <dbReference type="ARBA" id="ARBA00048542"/>
    </source>
</evidence>
<accession>A0ABP8PXS6</accession>
<evidence type="ECO:0000256" key="6">
    <source>
        <dbReference type="HAMAP-Rule" id="MF_01216"/>
    </source>
</evidence>
<protein>
    <recommendedName>
        <fullName evidence="6">FMN dependent NADH:quinone oxidoreductase</fullName>
        <ecNumber evidence="6">1.6.5.-</ecNumber>
    </recommendedName>
    <alternativeName>
        <fullName evidence="6">Azo-dye reductase</fullName>
    </alternativeName>
    <alternativeName>
        <fullName evidence="6">FMN-dependent NADH-azo compound oxidoreductase</fullName>
    </alternativeName>
    <alternativeName>
        <fullName evidence="6">FMN-dependent NADH-azoreductase</fullName>
        <ecNumber evidence="6">1.7.1.17</ecNumber>
    </alternativeName>
</protein>
<dbReference type="PANTHER" id="PTHR43741">
    <property type="entry name" value="FMN-DEPENDENT NADH-AZOREDUCTASE 1"/>
    <property type="match status" value="1"/>
</dbReference>
<dbReference type="EMBL" id="BAABFC010000001">
    <property type="protein sequence ID" value="GAA4492955.1"/>
    <property type="molecule type" value="Genomic_DNA"/>
</dbReference>
<dbReference type="InterPro" id="IPR003680">
    <property type="entry name" value="Flavodoxin_fold"/>
</dbReference>
<dbReference type="InterPro" id="IPR023048">
    <property type="entry name" value="NADH:quinone_OxRdtase_FMN_depd"/>
</dbReference>
<comment type="function">
    <text evidence="6">Quinone reductase that provides resistance to thiol-specific stress caused by electrophilic quinones.</text>
</comment>
<keyword evidence="2 6" id="KW-0288">FMN</keyword>
<gene>
    <name evidence="6" type="primary">azoR</name>
    <name evidence="8" type="ORF">GCM10023095_02370</name>
</gene>
<dbReference type="SUPFAM" id="SSF52218">
    <property type="entry name" value="Flavoproteins"/>
    <property type="match status" value="1"/>
</dbReference>
<keyword evidence="1 6" id="KW-0285">Flavoprotein</keyword>
<comment type="similarity">
    <text evidence="6">Belongs to the azoreductase type 1 family.</text>
</comment>
<keyword evidence="4 6" id="KW-0520">NAD</keyword>
<evidence type="ECO:0000256" key="2">
    <source>
        <dbReference type="ARBA" id="ARBA00022643"/>
    </source>
</evidence>
<reference evidence="9" key="1">
    <citation type="journal article" date="2019" name="Int. J. Syst. Evol. Microbiol.">
        <title>The Global Catalogue of Microorganisms (GCM) 10K type strain sequencing project: providing services to taxonomists for standard genome sequencing and annotation.</title>
        <authorList>
            <consortium name="The Broad Institute Genomics Platform"/>
            <consortium name="The Broad Institute Genome Sequencing Center for Infectious Disease"/>
            <person name="Wu L."/>
            <person name="Ma J."/>
        </authorList>
    </citation>
    <scope>NUCLEOTIDE SEQUENCE [LARGE SCALE GENOMIC DNA]</scope>
    <source>
        <strain evidence="9">JCM 32226</strain>
    </source>
</reference>
<dbReference type="InterPro" id="IPR029039">
    <property type="entry name" value="Flavoprotein-like_sf"/>
</dbReference>
<dbReference type="InterPro" id="IPR050104">
    <property type="entry name" value="FMN-dep_NADH:Q_OxRdtase_AzoR1"/>
</dbReference>
<dbReference type="RefSeq" id="WP_345009231.1">
    <property type="nucleotide sequence ID" value="NZ_BAABFC010000001.1"/>
</dbReference>
<evidence type="ECO:0000259" key="7">
    <source>
        <dbReference type="Pfam" id="PF02525"/>
    </source>
</evidence>
<comment type="caution">
    <text evidence="8">The sequence shown here is derived from an EMBL/GenBank/DDBJ whole genome shotgun (WGS) entry which is preliminary data.</text>
</comment>
<comment type="subunit">
    <text evidence="6">Homodimer.</text>
</comment>
<dbReference type="Pfam" id="PF02525">
    <property type="entry name" value="Flavodoxin_2"/>
    <property type="match status" value="1"/>
</dbReference>
<evidence type="ECO:0000313" key="9">
    <source>
        <dbReference type="Proteomes" id="UP001501321"/>
    </source>
</evidence>
<comment type="catalytic activity">
    <reaction evidence="5">
        <text>N,N-dimethyl-1,4-phenylenediamine + anthranilate + 2 NAD(+) = 2-(4-dimethylaminophenyl)diazenylbenzoate + 2 NADH + 2 H(+)</text>
        <dbReference type="Rhea" id="RHEA:55872"/>
        <dbReference type="ChEBI" id="CHEBI:15378"/>
        <dbReference type="ChEBI" id="CHEBI:15783"/>
        <dbReference type="ChEBI" id="CHEBI:16567"/>
        <dbReference type="ChEBI" id="CHEBI:57540"/>
        <dbReference type="ChEBI" id="CHEBI:57945"/>
        <dbReference type="ChEBI" id="CHEBI:71579"/>
        <dbReference type="EC" id="1.7.1.17"/>
    </reaction>
    <physiologicalReaction direction="right-to-left" evidence="5">
        <dbReference type="Rhea" id="RHEA:55874"/>
    </physiologicalReaction>
</comment>
<feature type="binding site" evidence="6">
    <location>
        <position position="10"/>
    </location>
    <ligand>
        <name>FMN</name>
        <dbReference type="ChEBI" id="CHEBI:58210"/>
    </ligand>
</feature>
<evidence type="ECO:0000256" key="3">
    <source>
        <dbReference type="ARBA" id="ARBA00023002"/>
    </source>
</evidence>
<dbReference type="Gene3D" id="3.40.50.360">
    <property type="match status" value="1"/>
</dbReference>
<dbReference type="HAMAP" id="MF_01216">
    <property type="entry name" value="Azoreductase_type1"/>
    <property type="match status" value="1"/>
</dbReference>
<evidence type="ECO:0000313" key="8">
    <source>
        <dbReference type="EMBL" id="GAA4492955.1"/>
    </source>
</evidence>
<sequence length="201" mass="21249">MAKILVVKSSILGAYSQSAKLIGEFLAERQGAGHQDEVVERDLGAEPLPALDGVVLGALAGQGELTAEQQGIRDLSQQLIDEIQAADMVIIGLPMYNFGMPSQLKSWIDLICRAGITFTYTETGPVGLLTDKPVLIVTTTGGVHKNQATDLALSHLKTVLGFVGLHQVTVAYAQALNMGPDAQSQGLSEARAVLTTQVEVI</sequence>
<feature type="domain" description="Flavodoxin-like fold" evidence="7">
    <location>
        <begin position="3"/>
        <end position="195"/>
    </location>
</feature>
<dbReference type="EC" id="1.6.5.-" evidence="6"/>
<dbReference type="EC" id="1.7.1.17" evidence="6"/>